<dbReference type="EMBL" id="CACRUX010000021">
    <property type="protein sequence ID" value="VYT84865.1"/>
    <property type="molecule type" value="Genomic_DNA"/>
</dbReference>
<name>A0A6N2ZYS0_9FIRM</name>
<dbReference type="AlphaFoldDB" id="A0A6N2ZYS0"/>
<organism evidence="1">
    <name type="scientific">Veillonella ratti</name>
    <dbReference type="NCBI Taxonomy" id="103892"/>
    <lineage>
        <taxon>Bacteria</taxon>
        <taxon>Bacillati</taxon>
        <taxon>Bacillota</taxon>
        <taxon>Negativicutes</taxon>
        <taxon>Veillonellales</taxon>
        <taxon>Veillonellaceae</taxon>
        <taxon>Veillonella</taxon>
    </lineage>
</organism>
<protein>
    <recommendedName>
        <fullName evidence="2">Coat protein</fullName>
    </recommendedName>
</protein>
<sequence>MGTTLSDVIVPEIFTPYTIKRTMELSALVQSGIVVNSPEFDKLASEAASIHNMPFFADLTGDASDVIEGQDLTAQKIESKKDQSATFRRAQMWSATDLSAQLAGADPMKAIGTLVGAYWARELQKDLLATLKGVFGATTMKQHVLDISGSTGRAAVFSASSFIDACQLLGDSKANLTAVVMHSATHALLLKNNLLETERDSMNVEFDTYQGRRVIIDDGCPVEGGVYTSFLFGSGAIALGNGSPVGFVPTETDRDKRKGSGVDYLINRRVQILHPRGVKFTATTRANIETVSRAEMSTATNWELVYEPKQIRMVAFKHKIV</sequence>
<accession>A0A6N2ZYS0</accession>
<evidence type="ECO:0000313" key="1">
    <source>
        <dbReference type="EMBL" id="VYT84865.1"/>
    </source>
</evidence>
<dbReference type="InterPro" id="IPR045404">
    <property type="entry name" value="Gp13-like"/>
</dbReference>
<gene>
    <name evidence="1" type="ORF">VRLFYP33_00606</name>
</gene>
<reference evidence="1" key="1">
    <citation type="submission" date="2019-11" db="EMBL/GenBank/DDBJ databases">
        <authorList>
            <person name="Feng L."/>
        </authorList>
    </citation>
    <scope>NUCLEOTIDE SEQUENCE</scope>
    <source>
        <strain evidence="1">VrattiLFYP33</strain>
    </source>
</reference>
<dbReference type="Pfam" id="PF20036">
    <property type="entry name" value="Gp13-like"/>
    <property type="match status" value="1"/>
</dbReference>
<proteinExistence type="predicted"/>
<dbReference type="RefSeq" id="WP_156704278.1">
    <property type="nucleotide sequence ID" value="NZ_CACRUX010000021.1"/>
</dbReference>
<evidence type="ECO:0008006" key="2">
    <source>
        <dbReference type="Google" id="ProtNLM"/>
    </source>
</evidence>